<reference evidence="7" key="1">
    <citation type="journal article" date="2020" name="Nat. Genet.">
        <title>Genomic diversifications of five Gossypium allopolyploid species and their impact on cotton improvement.</title>
        <authorList>
            <person name="Chen Z.J."/>
            <person name="Sreedasyam A."/>
            <person name="Ando A."/>
            <person name="Song Q."/>
            <person name="De Santiago L.M."/>
            <person name="Hulse-Kemp A.M."/>
            <person name="Ding M."/>
            <person name="Ye W."/>
            <person name="Kirkbride R.C."/>
            <person name="Jenkins J."/>
            <person name="Plott C."/>
            <person name="Lovell J."/>
            <person name="Lin Y.M."/>
            <person name="Vaughn R."/>
            <person name="Liu B."/>
            <person name="Simpson S."/>
            <person name="Scheffler B.E."/>
            <person name="Wen L."/>
            <person name="Saski C.A."/>
            <person name="Grover C.E."/>
            <person name="Hu G."/>
            <person name="Conover J.L."/>
            <person name="Carlson J.W."/>
            <person name="Shu S."/>
            <person name="Boston L.B."/>
            <person name="Williams M."/>
            <person name="Peterson D.G."/>
            <person name="McGee K."/>
            <person name="Jones D.C."/>
            <person name="Wendel J.F."/>
            <person name="Stelly D.M."/>
            <person name="Grimwood J."/>
            <person name="Schmutz J."/>
        </authorList>
    </citation>
    <scope>NUCLEOTIDE SEQUENCE [LARGE SCALE GENOMIC DNA]</scope>
    <source>
        <strain evidence="7">cv. 3-79</strain>
    </source>
</reference>
<evidence type="ECO:0000256" key="1">
    <source>
        <dbReference type="ARBA" id="ARBA00022478"/>
    </source>
</evidence>
<evidence type="ECO:0000256" key="5">
    <source>
        <dbReference type="SAM" id="SignalP"/>
    </source>
</evidence>
<evidence type="ECO:0000313" key="7">
    <source>
        <dbReference type="Proteomes" id="UP000327439"/>
    </source>
</evidence>
<dbReference type="PANTHER" id="PTHR34995:SF1">
    <property type="entry name" value="DNA-DIRECTED RNA POLYMERASE SUBUNIT BETA"/>
    <property type="match status" value="1"/>
</dbReference>
<keyword evidence="4" id="KW-0804">Transcription</keyword>
<evidence type="ECO:0000256" key="4">
    <source>
        <dbReference type="ARBA" id="ARBA00023163"/>
    </source>
</evidence>
<keyword evidence="5" id="KW-0732">Signal</keyword>
<evidence type="ECO:0000313" key="6">
    <source>
        <dbReference type="EMBL" id="KAB2018268.1"/>
    </source>
</evidence>
<dbReference type="Proteomes" id="UP000327439">
    <property type="component" value="Chromosome D08"/>
</dbReference>
<proteinExistence type="predicted"/>
<dbReference type="GO" id="GO:0016779">
    <property type="term" value="F:nucleotidyltransferase activity"/>
    <property type="evidence" value="ECO:0007669"/>
    <property type="project" value="UniProtKB-KW"/>
</dbReference>
<keyword evidence="1" id="KW-0240">DNA-directed RNA polymerase</keyword>
<dbReference type="PANTHER" id="PTHR34995">
    <property type="entry name" value="DNA-DIRECTED RNA POLYMERASE SUBUNIT BETA"/>
    <property type="match status" value="1"/>
</dbReference>
<keyword evidence="2" id="KW-0808">Transferase</keyword>
<keyword evidence="3" id="KW-0548">Nucleotidyltransferase</keyword>
<keyword evidence="7" id="KW-1185">Reference proteome</keyword>
<dbReference type="AlphaFoldDB" id="A0A5J5QGR5"/>
<dbReference type="OrthoDB" id="498011at2759"/>
<sequence length="277" mass="31677">IGSISLWVAGTSIQLVQTCLVLSWDQDNKSSFAEEVCTSFVEVRTNGLIRDFLRIDLVTSHIFYIRKRNDPSGLELISDNRNKESQSLMILSSSNCFRMGPFNYVKYHNVIKQSIKKDPLIPIKNLLAKYLELDNLKQAFQVLNYYLIAENGKIYKFDPCRNIFLNAVNLNWYFSHHHYHHNYCEEISTIISFGQFICENVCIAKNGPRLKSGQVFIAQVDSIILRSAKPYLATPGATVHGYCGEILYEGDTLVTFIYEKSRSGDVLQLQSLTPQQK</sequence>
<feature type="chain" id="PRO_5023802847" evidence="5">
    <location>
        <begin position="19"/>
        <end position="277"/>
    </location>
</feature>
<name>A0A5J5QGR5_GOSBA</name>
<evidence type="ECO:0000256" key="2">
    <source>
        <dbReference type="ARBA" id="ARBA00022679"/>
    </source>
</evidence>
<feature type="non-terminal residue" evidence="6">
    <location>
        <position position="277"/>
    </location>
</feature>
<dbReference type="GO" id="GO:0000428">
    <property type="term" value="C:DNA-directed RNA polymerase complex"/>
    <property type="evidence" value="ECO:0007669"/>
    <property type="project" value="UniProtKB-KW"/>
</dbReference>
<dbReference type="EMBL" id="CM018222">
    <property type="protein sequence ID" value="KAB2018268.1"/>
    <property type="molecule type" value="Genomic_DNA"/>
</dbReference>
<protein>
    <submittedName>
        <fullName evidence="6">Uncharacterized protein</fullName>
    </submittedName>
</protein>
<gene>
    <name evidence="6" type="ORF">ES319_D08G217800v1</name>
</gene>
<accession>A0A5J5QGR5</accession>
<organism evidence="6 7">
    <name type="scientific">Gossypium barbadense</name>
    <name type="common">Sea Island cotton</name>
    <name type="synonym">Hibiscus barbadensis</name>
    <dbReference type="NCBI Taxonomy" id="3634"/>
    <lineage>
        <taxon>Eukaryota</taxon>
        <taxon>Viridiplantae</taxon>
        <taxon>Streptophyta</taxon>
        <taxon>Embryophyta</taxon>
        <taxon>Tracheophyta</taxon>
        <taxon>Spermatophyta</taxon>
        <taxon>Magnoliopsida</taxon>
        <taxon>eudicotyledons</taxon>
        <taxon>Gunneridae</taxon>
        <taxon>Pentapetalae</taxon>
        <taxon>rosids</taxon>
        <taxon>malvids</taxon>
        <taxon>Malvales</taxon>
        <taxon>Malvaceae</taxon>
        <taxon>Malvoideae</taxon>
        <taxon>Gossypium</taxon>
    </lineage>
</organism>
<dbReference type="InterPro" id="IPR050254">
    <property type="entry name" value="RNA_pol_beta''_euk"/>
</dbReference>
<evidence type="ECO:0000256" key="3">
    <source>
        <dbReference type="ARBA" id="ARBA00022695"/>
    </source>
</evidence>
<feature type="signal peptide" evidence="5">
    <location>
        <begin position="1"/>
        <end position="18"/>
    </location>
</feature>